<reference evidence="1" key="1">
    <citation type="submission" date="2018-05" db="EMBL/GenBank/DDBJ databases">
        <authorList>
            <person name="Lanie J.A."/>
            <person name="Ng W.-L."/>
            <person name="Kazmierczak K.M."/>
            <person name="Andrzejewski T.M."/>
            <person name="Davidsen T.M."/>
            <person name="Wayne K.J."/>
            <person name="Tettelin H."/>
            <person name="Glass J.I."/>
            <person name="Rusch D."/>
            <person name="Podicherti R."/>
            <person name="Tsui H.-C.T."/>
            <person name="Winkler M.E."/>
        </authorList>
    </citation>
    <scope>NUCLEOTIDE SEQUENCE</scope>
</reference>
<organism evidence="1">
    <name type="scientific">marine metagenome</name>
    <dbReference type="NCBI Taxonomy" id="408172"/>
    <lineage>
        <taxon>unclassified sequences</taxon>
        <taxon>metagenomes</taxon>
        <taxon>ecological metagenomes</taxon>
    </lineage>
</organism>
<evidence type="ECO:0000313" key="1">
    <source>
        <dbReference type="EMBL" id="SVB54189.1"/>
    </source>
</evidence>
<dbReference type="GO" id="GO:0033194">
    <property type="term" value="P:response to hydroperoxide"/>
    <property type="evidence" value="ECO:0007669"/>
    <property type="project" value="TreeGrafter"/>
</dbReference>
<proteinExistence type="inferred from homology"/>
<dbReference type="GO" id="GO:0005829">
    <property type="term" value="C:cytosol"/>
    <property type="evidence" value="ECO:0007669"/>
    <property type="project" value="TreeGrafter"/>
</dbReference>
<dbReference type="PANTHER" id="PTHR30283:SF4">
    <property type="entry name" value="PEROXIDE STRESS RESISTANCE PROTEIN YAAA"/>
    <property type="match status" value="1"/>
</dbReference>
<name>A0A382EUW0_9ZZZZ</name>
<sequence length="256" mass="29660">MLILLSPAKTLDYESKINDFPYTSPHFLTQSKDLMKNLNNLKRNEIAKMMKLSDKLTKLNIDRYKHWRGKQMPSENARQSVFVFKGDVYRGLKAEKFSANDLEFAQNHLRMLSGLYGILKPLDVIEPYRLEMGTKLKNNKGSSLYDFWGKKITENLIKDLEIMNSNILINLASNEYFNSVQSLPKEVNLISPVFKDNKNGQFKIISFYAKKARGLMAAWIIKNKIKDEKYLPDFFEEGYKFSTEESAKGSPVFLRG</sequence>
<dbReference type="InterPro" id="IPR005583">
    <property type="entry name" value="YaaA"/>
</dbReference>
<dbReference type="EMBL" id="UINC01046324">
    <property type="protein sequence ID" value="SVB54189.1"/>
    <property type="molecule type" value="Genomic_DNA"/>
</dbReference>
<accession>A0A382EUW0</accession>
<dbReference type="Pfam" id="PF03883">
    <property type="entry name" value="H2O2_YaaD"/>
    <property type="match status" value="1"/>
</dbReference>
<dbReference type="PANTHER" id="PTHR30283">
    <property type="entry name" value="PEROXIDE STRESS RESPONSE PROTEIN YAAA"/>
    <property type="match status" value="1"/>
</dbReference>
<dbReference type="HAMAP" id="MF_00652">
    <property type="entry name" value="UPF0246"/>
    <property type="match status" value="1"/>
</dbReference>
<dbReference type="AlphaFoldDB" id="A0A382EUW0"/>
<protein>
    <submittedName>
        <fullName evidence="1">Uncharacterized protein</fullName>
    </submittedName>
</protein>
<dbReference type="NCBIfam" id="NF002542">
    <property type="entry name" value="PRK02101.1-3"/>
    <property type="match status" value="1"/>
</dbReference>
<gene>
    <name evidence="1" type="ORF">METZ01_LOCUS207043</name>
</gene>